<organism evidence="2 3">
    <name type="scientific">Liparis tanakae</name>
    <name type="common">Tanaka's snailfish</name>
    <dbReference type="NCBI Taxonomy" id="230148"/>
    <lineage>
        <taxon>Eukaryota</taxon>
        <taxon>Metazoa</taxon>
        <taxon>Chordata</taxon>
        <taxon>Craniata</taxon>
        <taxon>Vertebrata</taxon>
        <taxon>Euteleostomi</taxon>
        <taxon>Actinopterygii</taxon>
        <taxon>Neopterygii</taxon>
        <taxon>Teleostei</taxon>
        <taxon>Neoteleostei</taxon>
        <taxon>Acanthomorphata</taxon>
        <taxon>Eupercaria</taxon>
        <taxon>Perciformes</taxon>
        <taxon>Cottioidei</taxon>
        <taxon>Cottales</taxon>
        <taxon>Liparidae</taxon>
        <taxon>Liparis</taxon>
    </lineage>
</organism>
<dbReference type="Proteomes" id="UP000314294">
    <property type="component" value="Unassembled WGS sequence"/>
</dbReference>
<accession>A0A4Z2F2W0</accession>
<feature type="compositionally biased region" description="Polar residues" evidence="1">
    <location>
        <begin position="88"/>
        <end position="102"/>
    </location>
</feature>
<comment type="caution">
    <text evidence="2">The sequence shown here is derived from an EMBL/GenBank/DDBJ whole genome shotgun (WGS) entry which is preliminary data.</text>
</comment>
<sequence length="130" mass="13845">MASPKFPAVLSELVLALGDPVLHAGPDGPHHLGVLAAQLALLVHQAGDVVAHHLGAQRAHVPADGGTDAKQKKKKKKKKTHGTHHQDASTPAVSQHTATDRQTPPGRKFIFTDSYAPGRTARSREGKTRR</sequence>
<evidence type="ECO:0000256" key="1">
    <source>
        <dbReference type="SAM" id="MobiDB-lite"/>
    </source>
</evidence>
<gene>
    <name evidence="2" type="ORF">EYF80_054348</name>
</gene>
<evidence type="ECO:0000313" key="2">
    <source>
        <dbReference type="EMBL" id="TNN35489.1"/>
    </source>
</evidence>
<evidence type="ECO:0000313" key="3">
    <source>
        <dbReference type="Proteomes" id="UP000314294"/>
    </source>
</evidence>
<proteinExistence type="predicted"/>
<dbReference type="EMBL" id="SRLO01001760">
    <property type="protein sequence ID" value="TNN35489.1"/>
    <property type="molecule type" value="Genomic_DNA"/>
</dbReference>
<dbReference type="AlphaFoldDB" id="A0A4Z2F2W0"/>
<protein>
    <submittedName>
        <fullName evidence="2">Uncharacterized protein</fullName>
    </submittedName>
</protein>
<feature type="compositionally biased region" description="Basic residues" evidence="1">
    <location>
        <begin position="71"/>
        <end position="83"/>
    </location>
</feature>
<reference evidence="2 3" key="1">
    <citation type="submission" date="2019-03" db="EMBL/GenBank/DDBJ databases">
        <title>First draft genome of Liparis tanakae, snailfish: a comprehensive survey of snailfish specific genes.</title>
        <authorList>
            <person name="Kim W."/>
            <person name="Song I."/>
            <person name="Jeong J.-H."/>
            <person name="Kim D."/>
            <person name="Kim S."/>
            <person name="Ryu S."/>
            <person name="Song J.Y."/>
            <person name="Lee S.K."/>
        </authorList>
    </citation>
    <scope>NUCLEOTIDE SEQUENCE [LARGE SCALE GENOMIC DNA]</scope>
    <source>
        <tissue evidence="2">Muscle</tissue>
    </source>
</reference>
<keyword evidence="3" id="KW-1185">Reference proteome</keyword>
<name>A0A4Z2F2W0_9TELE</name>
<feature type="region of interest" description="Disordered" evidence="1">
    <location>
        <begin position="53"/>
        <end position="130"/>
    </location>
</feature>